<evidence type="ECO:0000256" key="4">
    <source>
        <dbReference type="ARBA" id="ARBA00022989"/>
    </source>
</evidence>
<dbReference type="Pfam" id="PF12805">
    <property type="entry name" value="FUSC-like"/>
    <property type="match status" value="1"/>
</dbReference>
<evidence type="ECO:0000259" key="9">
    <source>
        <dbReference type="Pfam" id="PF13515"/>
    </source>
</evidence>
<keyword evidence="5 7" id="KW-0472">Membrane</keyword>
<gene>
    <name evidence="10" type="ORF">HNQ70_000373</name>
</gene>
<keyword evidence="2" id="KW-1003">Cell membrane</keyword>
<keyword evidence="4 7" id="KW-1133">Transmembrane helix</keyword>
<dbReference type="Proteomes" id="UP000532440">
    <property type="component" value="Unassembled WGS sequence"/>
</dbReference>
<evidence type="ECO:0000256" key="2">
    <source>
        <dbReference type="ARBA" id="ARBA00022475"/>
    </source>
</evidence>
<protein>
    <submittedName>
        <fullName evidence="10">Putative membrane protein YccC</fullName>
    </submittedName>
</protein>
<comment type="subcellular location">
    <subcellularLocation>
        <location evidence="1">Cell membrane</location>
        <topology evidence="1">Multi-pass membrane protein</topology>
    </subcellularLocation>
</comment>
<evidence type="ECO:0000256" key="1">
    <source>
        <dbReference type="ARBA" id="ARBA00004651"/>
    </source>
</evidence>
<feature type="transmembrane region" description="Helical" evidence="7">
    <location>
        <begin position="21"/>
        <end position="41"/>
    </location>
</feature>
<accession>A0A7W8M7X0</accession>
<dbReference type="AlphaFoldDB" id="A0A7W8M7X0"/>
<feature type="transmembrane region" description="Helical" evidence="7">
    <location>
        <begin position="143"/>
        <end position="168"/>
    </location>
</feature>
<feature type="domain" description="Integral membrane bound transporter" evidence="9">
    <location>
        <begin position="404"/>
        <end position="525"/>
    </location>
</feature>
<evidence type="ECO:0000313" key="10">
    <source>
        <dbReference type="EMBL" id="MBB5270389.1"/>
    </source>
</evidence>
<evidence type="ECO:0000259" key="8">
    <source>
        <dbReference type="Pfam" id="PF12805"/>
    </source>
</evidence>
<keyword evidence="11" id="KW-1185">Reference proteome</keyword>
<comment type="caution">
    <text evidence="10">The sequence shown here is derived from an EMBL/GenBank/DDBJ whole genome shotgun (WGS) entry which is preliminary data.</text>
</comment>
<dbReference type="EMBL" id="JACHGB010000001">
    <property type="protein sequence ID" value="MBB5270389.1"/>
    <property type="molecule type" value="Genomic_DNA"/>
</dbReference>
<dbReference type="InterPro" id="IPR032692">
    <property type="entry name" value="YccS_N"/>
</dbReference>
<reference evidence="10 11" key="1">
    <citation type="submission" date="2020-08" db="EMBL/GenBank/DDBJ databases">
        <title>Genomic Encyclopedia of Type Strains, Phase IV (KMG-IV): sequencing the most valuable type-strain genomes for metagenomic binning, comparative biology and taxonomic classification.</title>
        <authorList>
            <person name="Goeker M."/>
        </authorList>
    </citation>
    <scope>NUCLEOTIDE SEQUENCE [LARGE SCALE GENOMIC DNA]</scope>
    <source>
        <strain evidence="10 11">DSM 29781</strain>
    </source>
</reference>
<feature type="transmembrane region" description="Helical" evidence="7">
    <location>
        <begin position="96"/>
        <end position="114"/>
    </location>
</feature>
<dbReference type="PANTHER" id="PTHR30509:SF9">
    <property type="entry name" value="MULTIDRUG RESISTANCE PROTEIN MDTO"/>
    <property type="match status" value="1"/>
</dbReference>
<comment type="similarity">
    <text evidence="6">Belongs to the YccS/YhfK family.</text>
</comment>
<feature type="transmembrane region" description="Helical" evidence="7">
    <location>
        <begin position="73"/>
        <end position="90"/>
    </location>
</feature>
<organism evidence="10 11">
    <name type="scientific">Quisquiliibacterium transsilvanicum</name>
    <dbReference type="NCBI Taxonomy" id="1549638"/>
    <lineage>
        <taxon>Bacteria</taxon>
        <taxon>Pseudomonadati</taxon>
        <taxon>Pseudomonadota</taxon>
        <taxon>Betaproteobacteria</taxon>
        <taxon>Burkholderiales</taxon>
        <taxon>Burkholderiaceae</taxon>
        <taxon>Quisquiliibacterium</taxon>
    </lineage>
</organism>
<name>A0A7W8M7X0_9BURK</name>
<dbReference type="Pfam" id="PF13515">
    <property type="entry name" value="FUSC_2"/>
    <property type="match status" value="1"/>
</dbReference>
<dbReference type="InterPro" id="IPR049453">
    <property type="entry name" value="Memb_transporter_dom"/>
</dbReference>
<feature type="transmembrane region" description="Helical" evidence="7">
    <location>
        <begin position="443"/>
        <end position="472"/>
    </location>
</feature>
<evidence type="ECO:0000256" key="5">
    <source>
        <dbReference type="ARBA" id="ARBA00023136"/>
    </source>
</evidence>
<dbReference type="PANTHER" id="PTHR30509">
    <property type="entry name" value="P-HYDROXYBENZOIC ACID EFFLUX PUMP SUBUNIT-RELATED"/>
    <property type="match status" value="1"/>
</dbReference>
<evidence type="ECO:0000256" key="7">
    <source>
        <dbReference type="SAM" id="Phobius"/>
    </source>
</evidence>
<evidence type="ECO:0000256" key="6">
    <source>
        <dbReference type="ARBA" id="ARBA00043993"/>
    </source>
</evidence>
<feature type="domain" description="Integral membrane protein YccS N-terminal" evidence="8">
    <location>
        <begin position="75"/>
        <end position="289"/>
    </location>
</feature>
<evidence type="ECO:0000313" key="11">
    <source>
        <dbReference type="Proteomes" id="UP000532440"/>
    </source>
</evidence>
<dbReference type="RefSeq" id="WP_183963726.1">
    <property type="nucleotide sequence ID" value="NZ_BAABEW010000004.1"/>
</dbReference>
<evidence type="ECO:0000256" key="3">
    <source>
        <dbReference type="ARBA" id="ARBA00022692"/>
    </source>
</evidence>
<dbReference type="GO" id="GO:0005886">
    <property type="term" value="C:plasma membrane"/>
    <property type="evidence" value="ECO:0007669"/>
    <property type="project" value="UniProtKB-SubCell"/>
</dbReference>
<proteinExistence type="inferred from homology"/>
<keyword evidence="3 7" id="KW-0812">Transmembrane</keyword>
<sequence length="719" mass="75995">MNQQTQTGRGWPGLRRAPAHIVNGIVVSIGVGLAHGLFGAFAGRHAAQMAIVGAVCASLADLPNTVDRTWNRVLAAGLLGSICAAMVMLLEPHPFALAAGIAGIAFVGLMAMAWGPRAGPISFAPVLALVFAMGMPPEARSSAAATAGFALGGALLYLAWSAIASTMLQPLYRRRALSEALGATAHLLRARAAMLRGEGSDEIGASALRALVADEAVLAERLQLARDLLFPAPDTARNRGETAMLLHAIDLRDVLLASRLDLDRLGSDAVALALRARVADALGAMADRLDATAHLLGGAPRPQAVPPGEWTPERHFAGIGIPAADPRGRLVPALVERLGHLHEDVVAIDALQRGAEARLPVAREALRAFVAPEGWPIATLREHLAPRSPVMRHAIRTGLALGSAYLLALALPWAAHPQWLVLGVAVVLRGSLDQTLARRRPRLVGTVIGCLLVLGFANLQSPALMTAIFLVATGVAHAFALRRYLITAVAATLMALLQAHLADPAAGFAIAERLADTVLGAALAWGFSFVLPSWERRSLEPAVRRAMQALREYAEWALSIELGANVSQRLARRKAYDALGALGAALQRSAAEPERVRPPVDELSAFLDGGQRLMAHLSAVRLMLARRSAVLENPEAAGALRAARAELARLLTEAGGAQPPLPQYGLADLPLQPPGRDLLPWLQRRLGVAIDEAHEVRGEAHRLLARLAAANPQAKDFAR</sequence>